<sequence>LRLLQVGLAGQPARHCPGSACYCTHDLYTSCACCKWVSLGSQPVIVQDAPTLQCHFLHYRHGRQRGYRIRRARIVLSMPPVNAWLQH</sequence>
<dbReference type="AlphaFoldDB" id="A0A1I8GI08"/>
<accession>A0A1I8GI08</accession>
<keyword evidence="1" id="KW-1185">Reference proteome</keyword>
<dbReference type="Proteomes" id="UP000095280">
    <property type="component" value="Unplaced"/>
</dbReference>
<name>A0A1I8GI08_9PLAT</name>
<reference evidence="2" key="1">
    <citation type="submission" date="2016-11" db="UniProtKB">
        <authorList>
            <consortium name="WormBaseParasite"/>
        </authorList>
    </citation>
    <scope>IDENTIFICATION</scope>
</reference>
<evidence type="ECO:0000313" key="1">
    <source>
        <dbReference type="Proteomes" id="UP000095280"/>
    </source>
</evidence>
<protein>
    <submittedName>
        <fullName evidence="2">Secreted protein</fullName>
    </submittedName>
</protein>
<evidence type="ECO:0000313" key="2">
    <source>
        <dbReference type="WBParaSite" id="maker-uti_cns_0001956-snap-gene-0.9-mRNA-1"/>
    </source>
</evidence>
<dbReference type="WBParaSite" id="maker-uti_cns_0001956-snap-gene-0.9-mRNA-1">
    <property type="protein sequence ID" value="maker-uti_cns_0001956-snap-gene-0.9-mRNA-1"/>
    <property type="gene ID" value="maker-uti_cns_0001956-snap-gene-0.9"/>
</dbReference>
<proteinExistence type="predicted"/>
<organism evidence="1 2">
    <name type="scientific">Macrostomum lignano</name>
    <dbReference type="NCBI Taxonomy" id="282301"/>
    <lineage>
        <taxon>Eukaryota</taxon>
        <taxon>Metazoa</taxon>
        <taxon>Spiralia</taxon>
        <taxon>Lophotrochozoa</taxon>
        <taxon>Platyhelminthes</taxon>
        <taxon>Rhabditophora</taxon>
        <taxon>Macrostomorpha</taxon>
        <taxon>Macrostomida</taxon>
        <taxon>Macrostomidae</taxon>
        <taxon>Macrostomum</taxon>
    </lineage>
</organism>